<accession>B6BGS8</accession>
<name>B6BGS8_SULGG</name>
<gene>
    <name evidence="3" type="ORF">SMGD1_1186</name>
</gene>
<evidence type="ECO:0000259" key="2">
    <source>
        <dbReference type="Pfam" id="PF13335"/>
    </source>
</evidence>
<dbReference type="PANTHER" id="PTHR32039">
    <property type="entry name" value="MAGNESIUM-CHELATASE SUBUNIT CHLI"/>
    <property type="match status" value="1"/>
</dbReference>
<dbReference type="GO" id="GO:0005524">
    <property type="term" value="F:ATP binding"/>
    <property type="evidence" value="ECO:0007669"/>
    <property type="project" value="InterPro"/>
</dbReference>
<dbReference type="PANTHER" id="PTHR32039:SF7">
    <property type="entry name" value="COMPETENCE PROTEIN COMM"/>
    <property type="match status" value="1"/>
</dbReference>
<dbReference type="OrthoDB" id="9813147at2"/>
<evidence type="ECO:0000313" key="3">
    <source>
        <dbReference type="EMBL" id="EHP29710.1"/>
    </source>
</evidence>
<feature type="domain" description="Mg chelatase-related protein C-terminal" evidence="2">
    <location>
        <begin position="114"/>
        <end position="205"/>
    </location>
</feature>
<dbReference type="Gene3D" id="3.40.50.300">
    <property type="entry name" value="P-loop containing nucleotide triphosphate hydrolases"/>
    <property type="match status" value="1"/>
</dbReference>
<dbReference type="STRING" id="929558.SMGD1_1186"/>
<keyword evidence="4" id="KW-1185">Reference proteome</keyword>
<dbReference type="Proteomes" id="UP000006431">
    <property type="component" value="Unassembled WGS sequence"/>
</dbReference>
<dbReference type="AlphaFoldDB" id="B6BGS8"/>
<dbReference type="InterPro" id="IPR000523">
    <property type="entry name" value="Mg_chelatse_chII-like_cat_dom"/>
</dbReference>
<dbReference type="Pfam" id="PF13335">
    <property type="entry name" value="Mg_chelatase_C"/>
    <property type="match status" value="1"/>
</dbReference>
<sequence length="208" mass="23934">MIGEVGLAHNGILFFDELPHFSKNILEALREPMQDNRIRISRVNSKVEYPSDFLFIGAMNPCPCGNLLNEHLECRCNELEIQRYKNRLSDPFLDRIDMNVVMQNVKADDKASFTSKELHRKVVESHIFAKKRGQDSFNAKLSDSDIEKFCILDDEAQSALDMAIARFTLSFRSIKKIQKVGRTIADLDSSEVIKKNHLLEALSYRRRS</sequence>
<dbReference type="PATRIC" id="fig|929558.5.peg.1178"/>
<dbReference type="InterPro" id="IPR027417">
    <property type="entry name" value="P-loop_NTPase"/>
</dbReference>
<dbReference type="eggNOG" id="COG0606">
    <property type="taxonomic scope" value="Bacteria"/>
</dbReference>
<comment type="caution">
    <text evidence="3">The sequence shown here is derived from an EMBL/GenBank/DDBJ whole genome shotgun (WGS) entry which is preliminary data.</text>
</comment>
<dbReference type="InterPro" id="IPR025158">
    <property type="entry name" value="Mg_chelat-rel_C"/>
</dbReference>
<dbReference type="Pfam" id="PF01078">
    <property type="entry name" value="Mg_chelatase"/>
    <property type="match status" value="1"/>
</dbReference>
<dbReference type="SUPFAM" id="SSF52540">
    <property type="entry name" value="P-loop containing nucleoside triphosphate hydrolases"/>
    <property type="match status" value="1"/>
</dbReference>
<proteinExistence type="predicted"/>
<dbReference type="EMBL" id="AFRZ01000001">
    <property type="protein sequence ID" value="EHP29710.1"/>
    <property type="molecule type" value="Genomic_DNA"/>
</dbReference>
<organism evidence="3 4">
    <name type="scientific">Sulfurimonas gotlandica (strain DSM 19862 / JCM 16533 / GD1)</name>
    <dbReference type="NCBI Taxonomy" id="929558"/>
    <lineage>
        <taxon>Bacteria</taxon>
        <taxon>Pseudomonadati</taxon>
        <taxon>Campylobacterota</taxon>
        <taxon>Epsilonproteobacteria</taxon>
        <taxon>Campylobacterales</taxon>
        <taxon>Sulfurimonadaceae</taxon>
        <taxon>Sulfurimonas</taxon>
    </lineage>
</organism>
<protein>
    <submittedName>
        <fullName evidence="3">Protein containing Mg chelatase, subunit ChlI domain</fullName>
    </submittedName>
</protein>
<feature type="domain" description="Magnesium chelatase ChlI-like catalytic" evidence="1">
    <location>
        <begin position="3"/>
        <end position="108"/>
    </location>
</feature>
<reference evidence="3 4" key="1">
    <citation type="journal article" date="2012" name="Proc. Natl. Acad. Sci. U.S.A.">
        <title>Genome and physiology of a model Epsilonproteobacterium responsible for sulfide detoxification in marine oxygen depletion zones.</title>
        <authorList>
            <person name="Grote J."/>
            <person name="Schott T."/>
            <person name="Bruckner C.G."/>
            <person name="Glockner F.O."/>
            <person name="Jost G."/>
            <person name="Teeling H."/>
            <person name="Labrenz M."/>
            <person name="Jurgens K."/>
        </authorList>
    </citation>
    <scope>NUCLEOTIDE SEQUENCE [LARGE SCALE GENOMIC DNA]</scope>
    <source>
        <strain evidence="3 4">GD1</strain>
    </source>
</reference>
<evidence type="ECO:0000313" key="4">
    <source>
        <dbReference type="Proteomes" id="UP000006431"/>
    </source>
</evidence>
<evidence type="ECO:0000259" key="1">
    <source>
        <dbReference type="Pfam" id="PF01078"/>
    </source>
</evidence>
<dbReference type="HOGENOM" id="CLU_026145_2_1_7"/>
<dbReference type="InterPro" id="IPR045006">
    <property type="entry name" value="CHLI-like"/>
</dbReference>
<accession>H1FZ96</accession>